<proteinExistence type="predicted"/>
<sequence>MCESQRTSPSGAEEQTSSSFLREEKVPQRMHSAACSIVSYSSSCPILLFRLTDDALRSRIAKELFGFSKRKEGGIIQRGEIFFQFSFFCSLRYRILRKQ</sequence>
<accession>A0AAV4NZB7</accession>
<evidence type="ECO:0000313" key="3">
    <source>
        <dbReference type="EMBL" id="GIX89301.1"/>
    </source>
</evidence>
<keyword evidence="4" id="KW-1185">Reference proteome</keyword>
<name>A0AAV4NZB7_9ARAC</name>
<evidence type="ECO:0000313" key="4">
    <source>
        <dbReference type="Proteomes" id="UP001054837"/>
    </source>
</evidence>
<reference evidence="3 4" key="1">
    <citation type="submission" date="2021-06" db="EMBL/GenBank/DDBJ databases">
        <title>Caerostris darwini draft genome.</title>
        <authorList>
            <person name="Kono N."/>
            <person name="Arakawa K."/>
        </authorList>
    </citation>
    <scope>NUCLEOTIDE SEQUENCE [LARGE SCALE GENOMIC DNA]</scope>
</reference>
<dbReference type="EMBL" id="BPLQ01002161">
    <property type="protein sequence ID" value="GIX89301.1"/>
    <property type="molecule type" value="Genomic_DNA"/>
</dbReference>
<comment type="caution">
    <text evidence="3">The sequence shown here is derived from an EMBL/GenBank/DDBJ whole genome shotgun (WGS) entry which is preliminary data.</text>
</comment>
<feature type="compositionally biased region" description="Polar residues" evidence="1">
    <location>
        <begin position="1"/>
        <end position="20"/>
    </location>
</feature>
<dbReference type="Proteomes" id="UP001054837">
    <property type="component" value="Unassembled WGS sequence"/>
</dbReference>
<feature type="region of interest" description="Disordered" evidence="1">
    <location>
        <begin position="1"/>
        <end position="25"/>
    </location>
</feature>
<gene>
    <name evidence="2" type="ORF">CDAR_503321</name>
    <name evidence="3" type="ORF">CDAR_503391</name>
</gene>
<organism evidence="3 4">
    <name type="scientific">Caerostris darwini</name>
    <dbReference type="NCBI Taxonomy" id="1538125"/>
    <lineage>
        <taxon>Eukaryota</taxon>
        <taxon>Metazoa</taxon>
        <taxon>Ecdysozoa</taxon>
        <taxon>Arthropoda</taxon>
        <taxon>Chelicerata</taxon>
        <taxon>Arachnida</taxon>
        <taxon>Araneae</taxon>
        <taxon>Araneomorphae</taxon>
        <taxon>Entelegynae</taxon>
        <taxon>Araneoidea</taxon>
        <taxon>Araneidae</taxon>
        <taxon>Caerostris</taxon>
    </lineage>
</organism>
<dbReference type="AlphaFoldDB" id="A0AAV4NZB7"/>
<evidence type="ECO:0000256" key="1">
    <source>
        <dbReference type="SAM" id="MobiDB-lite"/>
    </source>
</evidence>
<protein>
    <submittedName>
        <fullName evidence="3">Uncharacterized protein</fullName>
    </submittedName>
</protein>
<evidence type="ECO:0000313" key="2">
    <source>
        <dbReference type="EMBL" id="GIX89288.1"/>
    </source>
</evidence>
<dbReference type="EMBL" id="BPLQ01002161">
    <property type="protein sequence ID" value="GIX89288.1"/>
    <property type="molecule type" value="Genomic_DNA"/>
</dbReference>